<dbReference type="EMBL" id="AUSW01000015">
    <property type="protein sequence ID" value="ERL56148.1"/>
    <property type="molecule type" value="Genomic_DNA"/>
</dbReference>
<dbReference type="PATRIC" id="fig|1354303.4.peg.813"/>
<comment type="caution">
    <text evidence="1">The sequence shown here is derived from an EMBL/GenBank/DDBJ whole genome shotgun (WGS) entry which is preliminary data.</text>
</comment>
<dbReference type="STRING" id="1354303.M917_0826"/>
<evidence type="ECO:0000313" key="2">
    <source>
        <dbReference type="Proteomes" id="UP000016761"/>
    </source>
</evidence>
<dbReference type="OrthoDB" id="9844947at2"/>
<proteinExistence type="predicted"/>
<evidence type="ECO:0000313" key="1">
    <source>
        <dbReference type="EMBL" id="ERL56148.1"/>
    </source>
</evidence>
<gene>
    <name evidence="1" type="ORF">M917_0826</name>
</gene>
<organism evidence="1 2">
    <name type="scientific">Psychrobacter aquaticus CMS 56</name>
    <dbReference type="NCBI Taxonomy" id="1354303"/>
    <lineage>
        <taxon>Bacteria</taxon>
        <taxon>Pseudomonadati</taxon>
        <taxon>Pseudomonadota</taxon>
        <taxon>Gammaproteobacteria</taxon>
        <taxon>Moraxellales</taxon>
        <taxon>Moraxellaceae</taxon>
        <taxon>Psychrobacter</taxon>
    </lineage>
</organism>
<dbReference type="Proteomes" id="UP000016761">
    <property type="component" value="Unassembled WGS sequence"/>
</dbReference>
<keyword evidence="2" id="KW-1185">Reference proteome</keyword>
<dbReference type="AlphaFoldDB" id="U4TCF8"/>
<protein>
    <submittedName>
        <fullName evidence="1">Uncharacterized protein</fullName>
    </submittedName>
</protein>
<sequence length="110" mass="12398">MSKLSREAVAEFAAIKVVISKAPRDAAVQEVINNDEVFQDEGTRVLGESGLDWDSAELVESLTDTSEYDQPKMPSDSKKIQQIMAVRKELLEDGTVDKFYVDDLVYERVR</sequence>
<dbReference type="RefSeq" id="WP_021813479.1">
    <property type="nucleotide sequence ID" value="NZ_AUSW01000015.1"/>
</dbReference>
<name>U4TCF8_9GAMM</name>
<accession>U4TCF8</accession>
<reference evidence="1 2" key="1">
    <citation type="journal article" date="2013" name="Genome Announc.">
        <title>Draft Genome Sequence of Psychrobacter aquaticus Strain CMS 56T, Isolated from a Cyanobacterial Mat Sample Collected from Water Bodies in the McMurdo Dry Valley Region of Antarctica.</title>
        <authorList>
            <person name="Reddy G.S."/>
            <person name="Ara S."/>
            <person name="Singh A."/>
            <person name="Kumar Pinnaka A."/>
            <person name="Shivaji S."/>
        </authorList>
    </citation>
    <scope>NUCLEOTIDE SEQUENCE [LARGE SCALE GENOMIC DNA]</scope>
    <source>
        <strain evidence="1 2">CMS 56</strain>
    </source>
</reference>